<dbReference type="PIRSF" id="PIRSF005690">
    <property type="entry name" value="GerBA"/>
    <property type="match status" value="1"/>
</dbReference>
<keyword evidence="6" id="KW-1133">Transmembrane helix</keyword>
<proteinExistence type="inferred from homology"/>
<feature type="transmembrane region" description="Helical" evidence="6">
    <location>
        <begin position="387"/>
        <end position="406"/>
    </location>
</feature>
<evidence type="ECO:0000256" key="1">
    <source>
        <dbReference type="ARBA" id="ARBA00004141"/>
    </source>
</evidence>
<evidence type="ECO:0000256" key="6">
    <source>
        <dbReference type="SAM" id="Phobius"/>
    </source>
</evidence>
<dbReference type="RefSeq" id="WP_289216750.1">
    <property type="nucleotide sequence ID" value="NZ_JAPVRC010000008.1"/>
</dbReference>
<feature type="region of interest" description="Disordered" evidence="5">
    <location>
        <begin position="481"/>
        <end position="513"/>
    </location>
</feature>
<keyword evidence="6" id="KW-0812">Transmembrane</keyword>
<dbReference type="EMBL" id="JBHTBY010000003">
    <property type="protein sequence ID" value="MFC7320095.1"/>
    <property type="molecule type" value="Genomic_DNA"/>
</dbReference>
<keyword evidence="3 4" id="KW-0472">Membrane</keyword>
<organism evidence="7 8">
    <name type="scientific">Halobacillus campisalis</name>
    <dbReference type="NCBI Taxonomy" id="435909"/>
    <lineage>
        <taxon>Bacteria</taxon>
        <taxon>Bacillati</taxon>
        <taxon>Bacillota</taxon>
        <taxon>Bacilli</taxon>
        <taxon>Bacillales</taxon>
        <taxon>Bacillaceae</taxon>
        <taxon>Halobacillus</taxon>
    </lineage>
</organism>
<feature type="transmembrane region" description="Helical" evidence="6">
    <location>
        <begin position="418"/>
        <end position="443"/>
    </location>
</feature>
<feature type="transmembrane region" description="Helical" evidence="6">
    <location>
        <begin position="295"/>
        <end position="317"/>
    </location>
</feature>
<comment type="caution">
    <text evidence="7">The sequence shown here is derived from an EMBL/GenBank/DDBJ whole genome shotgun (WGS) entry which is preliminary data.</text>
</comment>
<comment type="subcellular location">
    <subcellularLocation>
        <location evidence="4">Cell membrane</location>
    </subcellularLocation>
    <subcellularLocation>
        <location evidence="1">Membrane</location>
        <topology evidence="1">Multi-pass membrane protein</topology>
    </subcellularLocation>
</comment>
<evidence type="ECO:0000313" key="8">
    <source>
        <dbReference type="Proteomes" id="UP001596494"/>
    </source>
</evidence>
<reference evidence="8" key="1">
    <citation type="journal article" date="2019" name="Int. J. Syst. Evol. Microbiol.">
        <title>The Global Catalogue of Microorganisms (GCM) 10K type strain sequencing project: providing services to taxonomists for standard genome sequencing and annotation.</title>
        <authorList>
            <consortium name="The Broad Institute Genomics Platform"/>
            <consortium name="The Broad Institute Genome Sequencing Center for Infectious Disease"/>
            <person name="Wu L."/>
            <person name="Ma J."/>
        </authorList>
    </citation>
    <scope>NUCLEOTIDE SEQUENCE [LARGE SCALE GENOMIC DNA]</scope>
    <source>
        <strain evidence="8">CCUG 73951</strain>
    </source>
</reference>
<evidence type="ECO:0000256" key="2">
    <source>
        <dbReference type="ARBA" id="ARBA00005278"/>
    </source>
</evidence>
<evidence type="ECO:0000313" key="7">
    <source>
        <dbReference type="EMBL" id="MFC7320095.1"/>
    </source>
</evidence>
<dbReference type="Proteomes" id="UP001596494">
    <property type="component" value="Unassembled WGS sequence"/>
</dbReference>
<dbReference type="PANTHER" id="PTHR22550">
    <property type="entry name" value="SPORE GERMINATION PROTEIN"/>
    <property type="match status" value="1"/>
</dbReference>
<accession>A0ABW2K1U3</accession>
<evidence type="ECO:0000256" key="5">
    <source>
        <dbReference type="SAM" id="MobiDB-lite"/>
    </source>
</evidence>
<dbReference type="InterPro" id="IPR004995">
    <property type="entry name" value="Spore_Ger"/>
</dbReference>
<dbReference type="Pfam" id="PF03323">
    <property type="entry name" value="GerA"/>
    <property type="match status" value="1"/>
</dbReference>
<evidence type="ECO:0000256" key="3">
    <source>
        <dbReference type="ARBA" id="ARBA00023136"/>
    </source>
</evidence>
<keyword evidence="8" id="KW-1185">Reference proteome</keyword>
<feature type="compositionally biased region" description="Basic and acidic residues" evidence="5">
    <location>
        <begin position="496"/>
        <end position="513"/>
    </location>
</feature>
<comment type="similarity">
    <text evidence="2 4">Belongs to the GerABKA family.</text>
</comment>
<name>A0ABW2K1U3_9BACI</name>
<gene>
    <name evidence="7" type="ORF">ACFQMN_04335</name>
</gene>
<sequence length="513" mass="57936">MGFFRKFFQGEQLQDRKIADDQQEPQQPSTKNLSRNIDYLLNEFKYTDDLKIRVLKKGDAALLYFEAMTDQEKVQQMIFNPLEIGKVDHIYDIPNAKETTNLEECIRSLLRGHAIYMEDGHERVTMFNVTSVFNRSVEEPANEKVVRGAHDGFVENLMININLVRKRIEHRDLTVKFFKVGKKTNTNVAILFMDGIVNPELVQKVEKRIQAVHTDKVQSPGFMEEFIEDSPISPFPQMLNSERPDRIVASIMEGRVALFTEGSPTAIIAPSTFFMFYQSPDDYNTRWYAGTFIRLIRFASFLIAVGLPAFYISVVSFHFEVIPHDLVTPIKSSINEIAYPPILEALIMVVIIELIREAGIRLPSPVGQTIGIVGGLVIGDAVVRAGLVSNIMVIVVALTAIASFVVPSNELSMTLRMLTFPLIFLAGTLGFVGLIFGFLLIAVHLTKLESFGTPYFSPVAPLRIKDLKDTFIRLPIFTMKQRPKGPQPVSTTAVEEGAREWKKDERSNQSKNK</sequence>
<protein>
    <submittedName>
        <fullName evidence="7">Spore germination protein</fullName>
    </submittedName>
</protein>
<evidence type="ECO:0000256" key="4">
    <source>
        <dbReference type="PIRNR" id="PIRNR005690"/>
    </source>
</evidence>
<dbReference type="PANTHER" id="PTHR22550:SF5">
    <property type="entry name" value="LEUCINE ZIPPER PROTEIN 4"/>
    <property type="match status" value="1"/>
</dbReference>
<dbReference type="InterPro" id="IPR050768">
    <property type="entry name" value="UPF0353/GerABKA_families"/>
</dbReference>